<sequence>MQTSQSAAAFRELHYQATPVLLPNAWDAGSARLIESLGAAAIATTSAGVAWSLGYRDGNALPVEVYAARAASISRVISVPLSVDIEGGYADDPAKVAETVSRLIDAGTVGINIEDGVGSPDLLCRKVEAVRAVGERCGVPLYINVRTDVYARGLAPEGQRVTEVLARARGYRTAGADGLFVLGLVKSEEMSAIARDSGLLLNVIVWPELPPLDALAEFGVRRVSVGSWFPQTLWAHTAQLVRGFLRDGALTPMIADATPYSEVNKTF</sequence>
<dbReference type="PANTHER" id="PTHR42905:SF16">
    <property type="entry name" value="CARBOXYPHOSPHONOENOLPYRUVATE PHOSPHONOMUTASE-LIKE PROTEIN (AFU_ORTHOLOGUE AFUA_5G07230)"/>
    <property type="match status" value="1"/>
</dbReference>
<dbReference type="GO" id="GO:0003824">
    <property type="term" value="F:catalytic activity"/>
    <property type="evidence" value="ECO:0007669"/>
    <property type="project" value="InterPro"/>
</dbReference>
<comment type="caution">
    <text evidence="1">The sequence shown here is derived from an EMBL/GenBank/DDBJ whole genome shotgun (WGS) entry which is preliminary data.</text>
</comment>
<dbReference type="Proteomes" id="UP000637423">
    <property type="component" value="Unassembled WGS sequence"/>
</dbReference>
<dbReference type="CDD" id="cd00377">
    <property type="entry name" value="ICL_PEPM"/>
    <property type="match status" value="1"/>
</dbReference>
<evidence type="ECO:0000313" key="1">
    <source>
        <dbReference type="EMBL" id="GGC75671.1"/>
    </source>
</evidence>
<organism evidence="1 2">
    <name type="scientific">Undibacterium terreum</name>
    <dbReference type="NCBI Taxonomy" id="1224302"/>
    <lineage>
        <taxon>Bacteria</taxon>
        <taxon>Pseudomonadati</taxon>
        <taxon>Pseudomonadota</taxon>
        <taxon>Betaproteobacteria</taxon>
        <taxon>Burkholderiales</taxon>
        <taxon>Oxalobacteraceae</taxon>
        <taxon>Undibacterium</taxon>
    </lineage>
</organism>
<reference evidence="1" key="2">
    <citation type="submission" date="2020-09" db="EMBL/GenBank/DDBJ databases">
        <authorList>
            <person name="Sun Q."/>
            <person name="Zhou Y."/>
        </authorList>
    </citation>
    <scope>NUCLEOTIDE SEQUENCE</scope>
    <source>
        <strain evidence="1">CGMCC 1.10998</strain>
    </source>
</reference>
<dbReference type="InterPro" id="IPR015813">
    <property type="entry name" value="Pyrv/PenolPyrv_kinase-like_dom"/>
</dbReference>
<dbReference type="Pfam" id="PF13714">
    <property type="entry name" value="PEP_mutase"/>
    <property type="match status" value="1"/>
</dbReference>
<dbReference type="EMBL" id="BMED01000002">
    <property type="protein sequence ID" value="GGC75671.1"/>
    <property type="molecule type" value="Genomic_DNA"/>
</dbReference>
<reference evidence="1" key="1">
    <citation type="journal article" date="2014" name="Int. J. Syst. Evol. Microbiol.">
        <title>Complete genome sequence of Corynebacterium casei LMG S-19264T (=DSM 44701T), isolated from a smear-ripened cheese.</title>
        <authorList>
            <consortium name="US DOE Joint Genome Institute (JGI-PGF)"/>
            <person name="Walter F."/>
            <person name="Albersmeier A."/>
            <person name="Kalinowski J."/>
            <person name="Ruckert C."/>
        </authorList>
    </citation>
    <scope>NUCLEOTIDE SEQUENCE</scope>
    <source>
        <strain evidence="1">CGMCC 1.10998</strain>
    </source>
</reference>
<accession>A0A916XJ22</accession>
<evidence type="ECO:0008006" key="3">
    <source>
        <dbReference type="Google" id="ProtNLM"/>
    </source>
</evidence>
<dbReference type="PANTHER" id="PTHR42905">
    <property type="entry name" value="PHOSPHOENOLPYRUVATE CARBOXYLASE"/>
    <property type="match status" value="1"/>
</dbReference>
<dbReference type="RefSeq" id="WP_188566251.1">
    <property type="nucleotide sequence ID" value="NZ_BMED01000002.1"/>
</dbReference>
<dbReference type="InterPro" id="IPR039556">
    <property type="entry name" value="ICL/PEPM"/>
</dbReference>
<protein>
    <recommendedName>
        <fullName evidence="3">2-Methylisocitrate lyase, PEP mutase family</fullName>
    </recommendedName>
</protein>
<dbReference type="AlphaFoldDB" id="A0A916XJ22"/>
<dbReference type="Gene3D" id="3.20.20.60">
    <property type="entry name" value="Phosphoenolpyruvate-binding domains"/>
    <property type="match status" value="1"/>
</dbReference>
<keyword evidence="2" id="KW-1185">Reference proteome</keyword>
<gene>
    <name evidence="1" type="ORF">GCM10011396_23660</name>
</gene>
<proteinExistence type="predicted"/>
<evidence type="ECO:0000313" key="2">
    <source>
        <dbReference type="Proteomes" id="UP000637423"/>
    </source>
</evidence>
<name>A0A916XJ22_9BURK</name>
<dbReference type="SUPFAM" id="SSF51621">
    <property type="entry name" value="Phosphoenolpyruvate/pyruvate domain"/>
    <property type="match status" value="1"/>
</dbReference>
<dbReference type="InterPro" id="IPR040442">
    <property type="entry name" value="Pyrv_kinase-like_dom_sf"/>
</dbReference>